<gene>
    <name evidence="1" type="ORF">MUK42_32692</name>
</gene>
<accession>A0A9E7FC79</accession>
<dbReference type="Proteomes" id="UP001055439">
    <property type="component" value="Chromosome 3"/>
</dbReference>
<evidence type="ECO:0000313" key="2">
    <source>
        <dbReference type="Proteomes" id="UP001055439"/>
    </source>
</evidence>
<keyword evidence="2" id="KW-1185">Reference proteome</keyword>
<organism evidence="1 2">
    <name type="scientific">Musa troglodytarum</name>
    <name type="common">fe'i banana</name>
    <dbReference type="NCBI Taxonomy" id="320322"/>
    <lineage>
        <taxon>Eukaryota</taxon>
        <taxon>Viridiplantae</taxon>
        <taxon>Streptophyta</taxon>
        <taxon>Embryophyta</taxon>
        <taxon>Tracheophyta</taxon>
        <taxon>Spermatophyta</taxon>
        <taxon>Magnoliopsida</taxon>
        <taxon>Liliopsida</taxon>
        <taxon>Zingiberales</taxon>
        <taxon>Musaceae</taxon>
        <taxon>Musa</taxon>
    </lineage>
</organism>
<sequence>MAHVKAATLTFTSSLLAPRSGTLPPLFEDDFGFEIPPAGGPAHYRLVPREDHQSLHDTDWRGLTCRKHPLPVSTTCMMPGELRLACGDGVSAMEMRMLGSPLIHIHTLEKLIQSLVADPSGCVSCSRPKMTKMGEAGSSGLGLRLTCSPSSLPAA</sequence>
<dbReference type="AlphaFoldDB" id="A0A9E7FC79"/>
<reference evidence="1" key="1">
    <citation type="submission" date="2022-05" db="EMBL/GenBank/DDBJ databases">
        <title>The Musa troglodytarum L. genome provides insights into the mechanism of non-climacteric behaviour and enrichment of carotenoids.</title>
        <authorList>
            <person name="Wang J."/>
        </authorList>
    </citation>
    <scope>NUCLEOTIDE SEQUENCE</scope>
    <source>
        <tissue evidence="1">Leaf</tissue>
    </source>
</reference>
<protein>
    <submittedName>
        <fullName evidence="1">Uncharacterized protein</fullName>
    </submittedName>
</protein>
<dbReference type="EMBL" id="CP097505">
    <property type="protein sequence ID" value="URD92798.1"/>
    <property type="molecule type" value="Genomic_DNA"/>
</dbReference>
<name>A0A9E7FC79_9LILI</name>
<evidence type="ECO:0000313" key="1">
    <source>
        <dbReference type="EMBL" id="URD92798.1"/>
    </source>
</evidence>
<proteinExistence type="predicted"/>